<dbReference type="SUPFAM" id="SSF68923">
    <property type="entry name" value="PEP carboxykinase N-terminal domain"/>
    <property type="match status" value="1"/>
</dbReference>
<dbReference type="PANTHER" id="PTHR11561">
    <property type="entry name" value="PHOSPHOENOLPYRUVATE CARBOXYKINASE"/>
    <property type="match status" value="1"/>
</dbReference>
<dbReference type="STRING" id="36166.T1GG51"/>
<dbReference type="GO" id="GO:0030145">
    <property type="term" value="F:manganese ion binding"/>
    <property type="evidence" value="ECO:0007669"/>
    <property type="project" value="TreeGrafter"/>
</dbReference>
<name>T1GG51_MEGSC</name>
<dbReference type="EMBL" id="CAQQ02001186">
    <property type="status" value="NOT_ANNOTATED_CDS"/>
    <property type="molecule type" value="Genomic_DNA"/>
</dbReference>
<dbReference type="Proteomes" id="UP000015102">
    <property type="component" value="Unassembled WGS sequence"/>
</dbReference>
<dbReference type="GO" id="GO:0033993">
    <property type="term" value="P:response to lipid"/>
    <property type="evidence" value="ECO:0007669"/>
    <property type="project" value="TreeGrafter"/>
</dbReference>
<dbReference type="InterPro" id="IPR035078">
    <property type="entry name" value="PEP_carboxykinase_GTP_N"/>
</dbReference>
<reference evidence="2" key="2">
    <citation type="submission" date="2015-06" db="UniProtKB">
        <authorList>
            <consortium name="EnsemblMetazoa"/>
        </authorList>
    </citation>
    <scope>IDENTIFICATION</scope>
</reference>
<dbReference type="InterPro" id="IPR008209">
    <property type="entry name" value="PEP_carboxykinase_GTP"/>
</dbReference>
<protein>
    <recommendedName>
        <fullName evidence="1">Phosphoenolpyruvate carboxykinase GTP-utilising N-terminal domain-containing protein</fullName>
    </recommendedName>
</protein>
<dbReference type="GO" id="GO:0004613">
    <property type="term" value="F:phosphoenolpyruvate carboxykinase (GTP) activity"/>
    <property type="evidence" value="ECO:0007669"/>
    <property type="project" value="TreeGrafter"/>
</dbReference>
<dbReference type="GO" id="GO:0005829">
    <property type="term" value="C:cytosol"/>
    <property type="evidence" value="ECO:0007669"/>
    <property type="project" value="TreeGrafter"/>
</dbReference>
<dbReference type="EMBL" id="CAQQ02001188">
    <property type="status" value="NOT_ANNOTATED_CDS"/>
    <property type="molecule type" value="Genomic_DNA"/>
</dbReference>
<feature type="domain" description="Phosphoenolpyruvate carboxykinase GTP-utilising N-terminal" evidence="1">
    <location>
        <begin position="28"/>
        <end position="78"/>
    </location>
</feature>
<sequence length="78" mass="8778">MEKRGQVPSIFHVNRFRKSSQGKFISIALKTKEKTIPAPNYCVKGTLGNRISPADFVQAAAERFPGCMRGRTMYDVPF</sequence>
<dbReference type="EMBL" id="CAQQ02001187">
    <property type="status" value="NOT_ANNOTATED_CDS"/>
    <property type="molecule type" value="Genomic_DNA"/>
</dbReference>
<dbReference type="GO" id="GO:0042594">
    <property type="term" value="P:response to starvation"/>
    <property type="evidence" value="ECO:0007669"/>
    <property type="project" value="TreeGrafter"/>
</dbReference>
<accession>T1GG51</accession>
<dbReference type="GO" id="GO:0046327">
    <property type="term" value="P:glycerol biosynthetic process from pyruvate"/>
    <property type="evidence" value="ECO:0007669"/>
    <property type="project" value="TreeGrafter"/>
</dbReference>
<dbReference type="HOGENOM" id="CLU_2624819_0_0_1"/>
<dbReference type="GO" id="GO:0005525">
    <property type="term" value="F:GTP binding"/>
    <property type="evidence" value="ECO:0007669"/>
    <property type="project" value="InterPro"/>
</dbReference>
<dbReference type="EnsemblMetazoa" id="MESCA002360-RA">
    <property type="protein sequence ID" value="MESCA002360-PA"/>
    <property type="gene ID" value="MESCA002360"/>
</dbReference>
<dbReference type="GO" id="GO:0006107">
    <property type="term" value="P:oxaloacetate metabolic process"/>
    <property type="evidence" value="ECO:0007669"/>
    <property type="project" value="TreeGrafter"/>
</dbReference>
<dbReference type="GO" id="GO:0019543">
    <property type="term" value="P:propionate catabolic process"/>
    <property type="evidence" value="ECO:0007669"/>
    <property type="project" value="TreeGrafter"/>
</dbReference>
<dbReference type="AlphaFoldDB" id="T1GG51"/>
<reference evidence="3" key="1">
    <citation type="submission" date="2013-02" db="EMBL/GenBank/DDBJ databases">
        <authorList>
            <person name="Hughes D."/>
        </authorList>
    </citation>
    <scope>NUCLEOTIDE SEQUENCE</scope>
    <source>
        <strain>Durham</strain>
        <strain evidence="3">NC isolate 2 -- Noor lab</strain>
    </source>
</reference>
<dbReference type="InterPro" id="IPR008210">
    <property type="entry name" value="PEP_carboxykinase_N"/>
</dbReference>
<dbReference type="PANTHER" id="PTHR11561:SF0">
    <property type="entry name" value="PHOSPHOENOLPYRUVATE CARBOXYKINASE [GTP]-RELATED"/>
    <property type="match status" value="1"/>
</dbReference>
<evidence type="ECO:0000313" key="2">
    <source>
        <dbReference type="EnsemblMetazoa" id="MESCA002360-PA"/>
    </source>
</evidence>
<dbReference type="GO" id="GO:0071333">
    <property type="term" value="P:cellular response to glucose stimulus"/>
    <property type="evidence" value="ECO:0007669"/>
    <property type="project" value="TreeGrafter"/>
</dbReference>
<evidence type="ECO:0000259" key="1">
    <source>
        <dbReference type="Pfam" id="PF17297"/>
    </source>
</evidence>
<keyword evidence="3" id="KW-1185">Reference proteome</keyword>
<dbReference type="Gene3D" id="3.40.449.10">
    <property type="entry name" value="Phosphoenolpyruvate Carboxykinase, domain 1"/>
    <property type="match status" value="1"/>
</dbReference>
<evidence type="ECO:0000313" key="3">
    <source>
        <dbReference type="Proteomes" id="UP000015102"/>
    </source>
</evidence>
<organism evidence="2 3">
    <name type="scientific">Megaselia scalaris</name>
    <name type="common">Humpbacked fly</name>
    <name type="synonym">Phora scalaris</name>
    <dbReference type="NCBI Taxonomy" id="36166"/>
    <lineage>
        <taxon>Eukaryota</taxon>
        <taxon>Metazoa</taxon>
        <taxon>Ecdysozoa</taxon>
        <taxon>Arthropoda</taxon>
        <taxon>Hexapoda</taxon>
        <taxon>Insecta</taxon>
        <taxon>Pterygota</taxon>
        <taxon>Neoptera</taxon>
        <taxon>Endopterygota</taxon>
        <taxon>Diptera</taxon>
        <taxon>Brachycera</taxon>
        <taxon>Muscomorpha</taxon>
        <taxon>Platypezoidea</taxon>
        <taxon>Phoridae</taxon>
        <taxon>Megaseliini</taxon>
        <taxon>Megaselia</taxon>
    </lineage>
</organism>
<dbReference type="GO" id="GO:0006094">
    <property type="term" value="P:gluconeogenesis"/>
    <property type="evidence" value="ECO:0007669"/>
    <property type="project" value="InterPro"/>
</dbReference>
<proteinExistence type="predicted"/>
<dbReference type="Pfam" id="PF17297">
    <property type="entry name" value="PEPCK_N"/>
    <property type="match status" value="1"/>
</dbReference>